<sequence>MNILKKLVYQITSDLFFFLVIAFAMMGISLYPTIFFVLHSPPDRVFPFLHNNAADFYYYLTLMNQGANGNWLAFDYYTTETLKPSLIEVFFVYLGKFGSLFHLSMPLTYFFSRLIFGTLFFFFAFYLIGKILPRGYRKIAFLLTVIAGPVIKTSIVNGKVVTSTFLDWWTGIDPVHRASFLPHHLLGNALLLVSIIFLFNYFRKKQTISLLWAGFASSFAGFIHPPNVIILILTTVTTIFIYLIKEIINQNKVAGDAREGPRLRAAESEHRRGGTGGRTRGMIRFFLPLTIFCFFSGLPVLILLSQTTLGFPWSIIPEWETKQFYPLSEELLGGLGPIFLFSLIGIFWIFQNPALENIFIGTWAFLPLICIYFSNIFHLNAVRFLQGAPFVPLSIMTGFSLLFLGKKISKSHFKNSLKYLIYGITLIILLSFYIPALKVELSSQIAEYTPIYSNIYLTKTTFAGLEFINKNIPPKTHILSSFYTGNYIPAFTDNVSFLGHHTYTYNLEQKQAALNIFYGGKMTDAEAKQFLDNYKITLIWQGWDEKSLKPDALPLYPNLLKVAYQNPDVTLYILK</sequence>
<dbReference type="EMBL" id="LBXN01000036">
    <property type="protein sequence ID" value="KKR32647.1"/>
    <property type="molecule type" value="Genomic_DNA"/>
</dbReference>
<evidence type="ECO:0000256" key="1">
    <source>
        <dbReference type="SAM" id="Phobius"/>
    </source>
</evidence>
<keyword evidence="1" id="KW-0812">Transmembrane</keyword>
<feature type="transmembrane region" description="Helical" evidence="1">
    <location>
        <begin position="331"/>
        <end position="350"/>
    </location>
</feature>
<feature type="transmembrane region" description="Helical" evidence="1">
    <location>
        <begin position="285"/>
        <end position="311"/>
    </location>
</feature>
<proteinExistence type="predicted"/>
<evidence type="ECO:0000313" key="3">
    <source>
        <dbReference type="Proteomes" id="UP000034539"/>
    </source>
</evidence>
<gene>
    <name evidence="2" type="ORF">UT63_C0036G0006</name>
</gene>
<keyword evidence="1" id="KW-0472">Membrane</keyword>
<feature type="transmembrane region" description="Helical" evidence="1">
    <location>
        <begin position="384"/>
        <end position="404"/>
    </location>
</feature>
<feature type="transmembrane region" description="Helical" evidence="1">
    <location>
        <begin position="110"/>
        <end position="128"/>
    </location>
</feature>
<name>A0A0G0T4C8_9BACT</name>
<dbReference type="AlphaFoldDB" id="A0A0G0T4C8"/>
<reference evidence="2 3" key="1">
    <citation type="journal article" date="2015" name="Nature">
        <title>rRNA introns, odd ribosomes, and small enigmatic genomes across a large radiation of phyla.</title>
        <authorList>
            <person name="Brown C.T."/>
            <person name="Hug L.A."/>
            <person name="Thomas B.C."/>
            <person name="Sharon I."/>
            <person name="Castelle C.J."/>
            <person name="Singh A."/>
            <person name="Wilkins M.J."/>
            <person name="Williams K.H."/>
            <person name="Banfield J.F."/>
        </authorList>
    </citation>
    <scope>NUCLEOTIDE SEQUENCE [LARGE SCALE GENOMIC DNA]</scope>
</reference>
<feature type="transmembrane region" description="Helical" evidence="1">
    <location>
        <begin position="229"/>
        <end position="248"/>
    </location>
</feature>
<accession>A0A0G0T4C8</accession>
<evidence type="ECO:0000313" key="2">
    <source>
        <dbReference type="EMBL" id="KKR32647.1"/>
    </source>
</evidence>
<feature type="transmembrane region" description="Helical" evidence="1">
    <location>
        <begin position="180"/>
        <end position="200"/>
    </location>
</feature>
<evidence type="ECO:0008006" key="4">
    <source>
        <dbReference type="Google" id="ProtNLM"/>
    </source>
</evidence>
<keyword evidence="1" id="KW-1133">Transmembrane helix</keyword>
<dbReference type="Proteomes" id="UP000034539">
    <property type="component" value="Unassembled WGS sequence"/>
</dbReference>
<protein>
    <recommendedName>
        <fullName evidence="4">Glycosyltransferase RgtA/B/C/D-like domain-containing protein</fullName>
    </recommendedName>
</protein>
<comment type="caution">
    <text evidence="2">The sequence shown here is derived from an EMBL/GenBank/DDBJ whole genome shotgun (WGS) entry which is preliminary data.</text>
</comment>
<feature type="transmembrane region" description="Helical" evidence="1">
    <location>
        <begin position="357"/>
        <end position="378"/>
    </location>
</feature>
<feature type="transmembrane region" description="Helical" evidence="1">
    <location>
        <begin position="416"/>
        <end position="434"/>
    </location>
</feature>
<organism evidence="2 3">
    <name type="scientific">Candidatus Gottesmanbacteria bacterium GW2011_GWC2_39_8</name>
    <dbReference type="NCBI Taxonomy" id="1618450"/>
    <lineage>
        <taxon>Bacteria</taxon>
        <taxon>Candidatus Gottesmaniibacteriota</taxon>
    </lineage>
</organism>
<feature type="transmembrane region" description="Helical" evidence="1">
    <location>
        <begin position="15"/>
        <end position="36"/>
    </location>
</feature>